<dbReference type="AlphaFoldDB" id="A0A1Y2FM69"/>
<dbReference type="InterPro" id="IPR012677">
    <property type="entry name" value="Nucleotide-bd_a/b_plait_sf"/>
</dbReference>
<gene>
    <name evidence="6" type="ORF">BCR37DRAFT_257024</name>
</gene>
<reference evidence="6 7" key="1">
    <citation type="submission" date="2016-07" db="EMBL/GenBank/DDBJ databases">
        <title>Pervasive Adenine N6-methylation of Active Genes in Fungi.</title>
        <authorList>
            <consortium name="DOE Joint Genome Institute"/>
            <person name="Mondo S.J."/>
            <person name="Dannebaum R.O."/>
            <person name="Kuo R.C."/>
            <person name="Labutti K."/>
            <person name="Haridas S."/>
            <person name="Kuo A."/>
            <person name="Salamov A."/>
            <person name="Ahrendt S.R."/>
            <person name="Lipzen A."/>
            <person name="Sullivan W."/>
            <person name="Andreopoulos W.B."/>
            <person name="Clum A."/>
            <person name="Lindquist E."/>
            <person name="Daum C."/>
            <person name="Ramamoorthy G.K."/>
            <person name="Gryganskyi A."/>
            <person name="Culley D."/>
            <person name="Magnuson J.K."/>
            <person name="James T.Y."/>
            <person name="O'Malley M.A."/>
            <person name="Stajich J.E."/>
            <person name="Spatafora J.W."/>
            <person name="Visel A."/>
            <person name="Grigoriev I.V."/>
        </authorList>
    </citation>
    <scope>NUCLEOTIDE SEQUENCE [LARGE SCALE GENOMIC DNA]</scope>
    <source>
        <strain evidence="6 7">12-1054</strain>
    </source>
</reference>
<keyword evidence="1" id="KW-0597">Phosphoprotein</keyword>
<evidence type="ECO:0000259" key="5">
    <source>
        <dbReference type="PROSITE" id="PS50102"/>
    </source>
</evidence>
<dbReference type="InterPro" id="IPR035979">
    <property type="entry name" value="RBD_domain_sf"/>
</dbReference>
<dbReference type="STRING" id="56484.A0A1Y2FM69"/>
<dbReference type="OrthoDB" id="431169at2759"/>
<dbReference type="SMART" id="SM00360">
    <property type="entry name" value="RRM"/>
    <property type="match status" value="1"/>
</dbReference>
<organism evidence="6 7">
    <name type="scientific">Protomyces lactucae-debilis</name>
    <dbReference type="NCBI Taxonomy" id="2754530"/>
    <lineage>
        <taxon>Eukaryota</taxon>
        <taxon>Fungi</taxon>
        <taxon>Dikarya</taxon>
        <taxon>Ascomycota</taxon>
        <taxon>Taphrinomycotina</taxon>
        <taxon>Taphrinomycetes</taxon>
        <taxon>Taphrinales</taxon>
        <taxon>Protomycetaceae</taxon>
        <taxon>Protomyces</taxon>
    </lineage>
</organism>
<dbReference type="SUPFAM" id="SSF54928">
    <property type="entry name" value="RNA-binding domain, RBD"/>
    <property type="match status" value="1"/>
</dbReference>
<dbReference type="EMBL" id="MCFI01000005">
    <property type="protein sequence ID" value="ORY85019.1"/>
    <property type="molecule type" value="Genomic_DNA"/>
</dbReference>
<feature type="region of interest" description="Disordered" evidence="4">
    <location>
        <begin position="17"/>
        <end position="60"/>
    </location>
</feature>
<feature type="compositionally biased region" description="Low complexity" evidence="4">
    <location>
        <begin position="36"/>
        <end position="47"/>
    </location>
</feature>
<feature type="region of interest" description="Disordered" evidence="4">
    <location>
        <begin position="360"/>
        <end position="458"/>
    </location>
</feature>
<feature type="region of interest" description="Disordered" evidence="4">
    <location>
        <begin position="130"/>
        <end position="209"/>
    </location>
</feature>
<feature type="compositionally biased region" description="Low complexity" evidence="4">
    <location>
        <begin position="379"/>
        <end position="389"/>
    </location>
</feature>
<feature type="compositionally biased region" description="Polar residues" evidence="4">
    <location>
        <begin position="419"/>
        <end position="433"/>
    </location>
</feature>
<dbReference type="RefSeq" id="XP_040726802.1">
    <property type="nucleotide sequence ID" value="XM_040866681.1"/>
</dbReference>
<evidence type="ECO:0000313" key="7">
    <source>
        <dbReference type="Proteomes" id="UP000193685"/>
    </source>
</evidence>
<dbReference type="FunFam" id="3.30.70.330:FF:000089">
    <property type="entry name" value="RNA binding protein"/>
    <property type="match status" value="1"/>
</dbReference>
<dbReference type="CDD" id="cd12245">
    <property type="entry name" value="RRM_scw1_like"/>
    <property type="match status" value="1"/>
</dbReference>
<comment type="caution">
    <text evidence="6">The sequence shown here is derived from an EMBL/GenBank/DDBJ whole genome shotgun (WGS) entry which is preliminary data.</text>
</comment>
<evidence type="ECO:0000256" key="3">
    <source>
        <dbReference type="PROSITE-ProRule" id="PRU00176"/>
    </source>
</evidence>
<evidence type="ECO:0000256" key="2">
    <source>
        <dbReference type="ARBA" id="ARBA00022884"/>
    </source>
</evidence>
<dbReference type="PANTHER" id="PTHR10501">
    <property type="entry name" value="U1 SMALL NUCLEAR RIBONUCLEOPROTEIN A/U2 SMALL NUCLEAR RIBONUCLEOPROTEIN B"/>
    <property type="match status" value="1"/>
</dbReference>
<proteinExistence type="predicted"/>
<accession>A0A1Y2FM69</accession>
<dbReference type="GeneID" id="63783280"/>
<evidence type="ECO:0000256" key="1">
    <source>
        <dbReference type="ARBA" id="ARBA00022553"/>
    </source>
</evidence>
<dbReference type="InterPro" id="IPR000504">
    <property type="entry name" value="RRM_dom"/>
</dbReference>
<protein>
    <recommendedName>
        <fullName evidence="5">RRM domain-containing protein</fullName>
    </recommendedName>
</protein>
<keyword evidence="2 3" id="KW-0694">RNA-binding</keyword>
<dbReference type="Pfam" id="PF00076">
    <property type="entry name" value="RRM_1"/>
    <property type="match status" value="1"/>
</dbReference>
<evidence type="ECO:0000256" key="4">
    <source>
        <dbReference type="SAM" id="MobiDB-lite"/>
    </source>
</evidence>
<keyword evidence="7" id="KW-1185">Reference proteome</keyword>
<feature type="domain" description="RRM" evidence="5">
    <location>
        <begin position="270"/>
        <end position="347"/>
    </location>
</feature>
<dbReference type="PROSITE" id="PS50102">
    <property type="entry name" value="RRM"/>
    <property type="match status" value="1"/>
</dbReference>
<dbReference type="GO" id="GO:0003723">
    <property type="term" value="F:RNA binding"/>
    <property type="evidence" value="ECO:0007669"/>
    <property type="project" value="UniProtKB-UniRule"/>
</dbReference>
<dbReference type="Proteomes" id="UP000193685">
    <property type="component" value="Unassembled WGS sequence"/>
</dbReference>
<evidence type="ECO:0000313" key="6">
    <source>
        <dbReference type="EMBL" id="ORY85019.1"/>
    </source>
</evidence>
<sequence length="458" mass="47917">MASVAAYSQVIFDITPAKSSTSSNGVDVPTPPATLSTSSKSTGSSGSMQHSRLSSYVKDKPDLTPINAVPSLTPSNSLGMDEFYGSVPKGSLGVISSSVPTNFSTSAGGTVWSPTSPRFASVGGDLAKSPPTGFSMLPPPTAKEDDAWSRSTTATRFAGLSLSGGPPDLARGTADRNGAQGGMSPILSHGFPSIDKSLGSPHLNGNAPPFAGTYQHAGIGFNPASAKQHAGMTNNAYAAMNPTATGFVVGNRLGPAFINTNPADQNPPCNTLYVGNLPLATTEEELKSLFSRQQGYRRLCYRTKSNGPMCFVEFEDVHYAIQALKLLQGVILSSSIKGGIRLSFSKNPLGVRKMDAGQGFVPQQQSQQQQHHHHHHSHTLQQHQQHGQSGALMGQHAHMGAPGHLLNNGYAPLAPPGLASSNGHTTSHASQQPPIGVFGHGMPPAQHQAQSSQAPVWR</sequence>
<dbReference type="Gene3D" id="3.30.70.330">
    <property type="match status" value="1"/>
</dbReference>
<name>A0A1Y2FM69_PROLT</name>
<feature type="compositionally biased region" description="Low complexity" evidence="4">
    <location>
        <begin position="443"/>
        <end position="458"/>
    </location>
</feature>